<dbReference type="GO" id="GO:0016020">
    <property type="term" value="C:membrane"/>
    <property type="evidence" value="ECO:0007669"/>
    <property type="project" value="UniProtKB-SubCell"/>
</dbReference>
<evidence type="ECO:0000256" key="1">
    <source>
        <dbReference type="ARBA" id="ARBA00004141"/>
    </source>
</evidence>
<keyword evidence="3 5" id="KW-1133">Transmembrane helix</keyword>
<protein>
    <submittedName>
        <fullName evidence="7">Protein NnrU</fullName>
    </submittedName>
</protein>
<evidence type="ECO:0000259" key="6">
    <source>
        <dbReference type="Pfam" id="PF07298"/>
    </source>
</evidence>
<evidence type="ECO:0000256" key="5">
    <source>
        <dbReference type="SAM" id="Phobius"/>
    </source>
</evidence>
<organism evidence="7 8">
    <name type="scientific">Roseospira marina</name>
    <dbReference type="NCBI Taxonomy" id="140057"/>
    <lineage>
        <taxon>Bacteria</taxon>
        <taxon>Pseudomonadati</taxon>
        <taxon>Pseudomonadota</taxon>
        <taxon>Alphaproteobacteria</taxon>
        <taxon>Rhodospirillales</taxon>
        <taxon>Rhodospirillaceae</taxon>
        <taxon>Roseospira</taxon>
    </lineage>
</organism>
<keyword evidence="4 5" id="KW-0472">Membrane</keyword>
<comment type="subcellular location">
    <subcellularLocation>
        <location evidence="1">Membrane</location>
        <topology evidence="1">Multi-pass membrane protein</topology>
    </subcellularLocation>
</comment>
<dbReference type="Pfam" id="PF07298">
    <property type="entry name" value="NnrU"/>
    <property type="match status" value="1"/>
</dbReference>
<feature type="transmembrane region" description="Helical" evidence="5">
    <location>
        <begin position="193"/>
        <end position="214"/>
    </location>
</feature>
<keyword evidence="2 5" id="KW-0812">Transmembrane</keyword>
<feature type="transmembrane region" description="Helical" evidence="5">
    <location>
        <begin position="115"/>
        <end position="136"/>
    </location>
</feature>
<dbReference type="Proteomes" id="UP000324065">
    <property type="component" value="Unassembled WGS sequence"/>
</dbReference>
<dbReference type="AlphaFoldDB" id="A0A5M6I7T9"/>
<dbReference type="EMBL" id="VWPJ01000030">
    <property type="protein sequence ID" value="KAA5603818.1"/>
    <property type="molecule type" value="Genomic_DNA"/>
</dbReference>
<dbReference type="RefSeq" id="WP_150064042.1">
    <property type="nucleotide sequence ID" value="NZ_JACHII010000028.1"/>
</dbReference>
<feature type="transmembrane region" description="Helical" evidence="5">
    <location>
        <begin position="142"/>
        <end position="163"/>
    </location>
</feature>
<feature type="transmembrane region" description="Helical" evidence="5">
    <location>
        <begin position="6"/>
        <end position="27"/>
    </location>
</feature>
<name>A0A5M6I7T9_9PROT</name>
<proteinExistence type="predicted"/>
<reference evidence="7 8" key="1">
    <citation type="submission" date="2019-09" db="EMBL/GenBank/DDBJ databases">
        <title>Genome sequence of Roseospira marina, one of the more divergent members of the non-sulfur purple photosynthetic bacterial family, the Rhodospirillaceae.</title>
        <authorList>
            <person name="Meyer T."/>
            <person name="Kyndt J."/>
        </authorList>
    </citation>
    <scope>NUCLEOTIDE SEQUENCE [LARGE SCALE GENOMIC DNA]</scope>
    <source>
        <strain evidence="7 8">DSM 15113</strain>
    </source>
</reference>
<comment type="caution">
    <text evidence="7">The sequence shown here is derived from an EMBL/GenBank/DDBJ whole genome shotgun (WGS) entry which is preliminary data.</text>
</comment>
<evidence type="ECO:0000256" key="4">
    <source>
        <dbReference type="ARBA" id="ARBA00023136"/>
    </source>
</evidence>
<feature type="transmembrane region" description="Helical" evidence="5">
    <location>
        <begin position="39"/>
        <end position="60"/>
    </location>
</feature>
<evidence type="ECO:0000256" key="3">
    <source>
        <dbReference type="ARBA" id="ARBA00022989"/>
    </source>
</evidence>
<dbReference type="OrthoDB" id="5293641at2"/>
<gene>
    <name evidence="7" type="ORF">F1188_19055</name>
</gene>
<feature type="transmembrane region" description="Helical" evidence="5">
    <location>
        <begin position="72"/>
        <end position="94"/>
    </location>
</feature>
<sequence length="228" mass="23994">MVGSFAEFGAALVAFIGSHAVAGLPGIRGRLLAGLGARPYRIVYSGVSLALLTWVISAAIRAPYVWLWGPFPWTTAMLVAVMAPVCVLLAAAVLEPNPFSLSFARGPFNPARPGTAGLIRHPLPVAFALWAGAHLIANGDAVQAVLFGSLLALSLAGPTIGAAKARRTHGVERLAAWRTDMARAPFRHRMPRLITWIVGLGLYLAVLFLHGPVIGPDPLAAVLRVYGA</sequence>
<evidence type="ECO:0000313" key="7">
    <source>
        <dbReference type="EMBL" id="KAA5603818.1"/>
    </source>
</evidence>
<dbReference type="InterPro" id="IPR009915">
    <property type="entry name" value="NnrU_dom"/>
</dbReference>
<evidence type="ECO:0000313" key="8">
    <source>
        <dbReference type="Proteomes" id="UP000324065"/>
    </source>
</evidence>
<keyword evidence="8" id="KW-1185">Reference proteome</keyword>
<evidence type="ECO:0000256" key="2">
    <source>
        <dbReference type="ARBA" id="ARBA00022692"/>
    </source>
</evidence>
<feature type="domain" description="NnrU" evidence="6">
    <location>
        <begin position="10"/>
        <end position="218"/>
    </location>
</feature>
<accession>A0A5M6I7T9</accession>